<protein>
    <submittedName>
        <fullName evidence="8">Type VI secretion protein</fullName>
    </submittedName>
</protein>
<dbReference type="PANTHER" id="PTHR37937:SF1">
    <property type="entry name" value="CONJUGATIVE TRANSFER: DNA TRANSPORT"/>
    <property type="match status" value="1"/>
</dbReference>
<reference evidence="8" key="1">
    <citation type="submission" date="2016-01" db="EMBL/GenBank/DDBJ databases">
        <authorList>
            <person name="Peeters C."/>
        </authorList>
    </citation>
    <scope>NUCLEOTIDE SEQUENCE</scope>
    <source>
        <strain evidence="8">LMG 29322</strain>
    </source>
</reference>
<keyword evidence="3" id="KW-0812">Transmembrane</keyword>
<keyword evidence="2" id="KW-1003">Cell membrane</keyword>
<sequence>MQKHEVENATLFFGISLPITGWLAGTYAADVPLSPLPQALTAALHVSPHNPLMMGGVAVGLALAASTAYVLHEYGDDGFRGASYRRWMRGSRMANWHRVRSQVTAANRREKRRQKGREARQRHAEPKKHAGPQDWSPIMIGPMPMPLHLENRNTLICASIGAGKSVAIESMIASAVKRRDKMAVIDPNGTFFSKFSFPGDTILNPFDRRSSGWTLFNEIKGVHDFDRMAKSVIPPQLDPSDEQWCAYARDVLADTMRKLVETNTADQDTLVNLLVREDGEIIRAFLANTDSQGYFRENAEKAIASIQFMMNKYVRPLRFMTQGEFSLHKWVHDAHAGNLFITWREDMRAAQRPLVATWIDTICATILSISEDAQHLSRRLWLFLDELESLGKLESFVPAATKGRKHGLRMAASIQDWAQLDETYGKDAAKTLLGCFRNYLIFGASNALNADKASEILGNQHVERVTTHGSGGRGRHVVASQPEPVVLDSEISNLKDLEGYVMFAEDFPIAKIKLPYINYPPRALAIDIR</sequence>
<dbReference type="InterPro" id="IPR019476">
    <property type="entry name" value="T4SS_TraD_DNA-bd"/>
</dbReference>
<keyword evidence="9" id="KW-1185">Reference proteome</keyword>
<dbReference type="InterPro" id="IPR027417">
    <property type="entry name" value="P-loop_NTPase"/>
</dbReference>
<keyword evidence="4" id="KW-1133">Transmembrane helix</keyword>
<name>A0A158DGU1_9BURK</name>
<dbReference type="InterPro" id="IPR051539">
    <property type="entry name" value="T4SS-coupling_protein"/>
</dbReference>
<dbReference type="Pfam" id="PF10412">
    <property type="entry name" value="TrwB_AAD_bind"/>
    <property type="match status" value="1"/>
</dbReference>
<evidence type="ECO:0000256" key="2">
    <source>
        <dbReference type="ARBA" id="ARBA00022475"/>
    </source>
</evidence>
<dbReference type="GO" id="GO:0005886">
    <property type="term" value="C:plasma membrane"/>
    <property type="evidence" value="ECO:0007669"/>
    <property type="project" value="UniProtKB-SubCell"/>
</dbReference>
<evidence type="ECO:0000256" key="6">
    <source>
        <dbReference type="SAM" id="MobiDB-lite"/>
    </source>
</evidence>
<proteinExistence type="predicted"/>
<organism evidence="8 9">
    <name type="scientific">Caballeronia hypogeia</name>
    <dbReference type="NCBI Taxonomy" id="1777140"/>
    <lineage>
        <taxon>Bacteria</taxon>
        <taxon>Pseudomonadati</taxon>
        <taxon>Pseudomonadota</taxon>
        <taxon>Betaproteobacteria</taxon>
        <taxon>Burkholderiales</taxon>
        <taxon>Burkholderiaceae</taxon>
        <taxon>Caballeronia</taxon>
    </lineage>
</organism>
<comment type="subcellular location">
    <subcellularLocation>
        <location evidence="1">Cell membrane</location>
        <topology evidence="1">Multi-pass membrane protein</topology>
    </subcellularLocation>
</comment>
<evidence type="ECO:0000256" key="4">
    <source>
        <dbReference type="ARBA" id="ARBA00022989"/>
    </source>
</evidence>
<evidence type="ECO:0000256" key="3">
    <source>
        <dbReference type="ARBA" id="ARBA00022692"/>
    </source>
</evidence>
<feature type="region of interest" description="Disordered" evidence="6">
    <location>
        <begin position="100"/>
        <end position="137"/>
    </location>
</feature>
<evidence type="ECO:0000259" key="7">
    <source>
        <dbReference type="Pfam" id="PF10412"/>
    </source>
</evidence>
<dbReference type="Gene3D" id="3.40.50.300">
    <property type="entry name" value="P-loop containing nucleotide triphosphate hydrolases"/>
    <property type="match status" value="2"/>
</dbReference>
<feature type="compositionally biased region" description="Basic and acidic residues" evidence="6">
    <location>
        <begin position="116"/>
        <end position="128"/>
    </location>
</feature>
<dbReference type="OrthoDB" id="9803543at2"/>
<dbReference type="AlphaFoldDB" id="A0A158DGU1"/>
<dbReference type="PANTHER" id="PTHR37937">
    <property type="entry name" value="CONJUGATIVE TRANSFER: DNA TRANSPORT"/>
    <property type="match status" value="1"/>
</dbReference>
<dbReference type="STRING" id="1777140.AWB79_06988"/>
<dbReference type="RefSeq" id="WP_061171992.1">
    <property type="nucleotide sequence ID" value="NZ_FCOA02000043.1"/>
</dbReference>
<dbReference type="Proteomes" id="UP000054851">
    <property type="component" value="Unassembled WGS sequence"/>
</dbReference>
<evidence type="ECO:0000256" key="1">
    <source>
        <dbReference type="ARBA" id="ARBA00004651"/>
    </source>
</evidence>
<evidence type="ECO:0000313" key="9">
    <source>
        <dbReference type="Proteomes" id="UP000054851"/>
    </source>
</evidence>
<evidence type="ECO:0000256" key="5">
    <source>
        <dbReference type="ARBA" id="ARBA00023136"/>
    </source>
</evidence>
<accession>A0A158DGU1</accession>
<evidence type="ECO:0000313" key="8">
    <source>
        <dbReference type="EMBL" id="SAK93683.1"/>
    </source>
</evidence>
<dbReference type="SUPFAM" id="SSF52540">
    <property type="entry name" value="P-loop containing nucleoside triphosphate hydrolases"/>
    <property type="match status" value="1"/>
</dbReference>
<dbReference type="CDD" id="cd01127">
    <property type="entry name" value="TrwB_TraG_TraD_VirD4"/>
    <property type="match status" value="1"/>
</dbReference>
<comment type="caution">
    <text evidence="8">The sequence shown here is derived from an EMBL/GenBank/DDBJ whole genome shotgun (WGS) entry which is preliminary data.</text>
</comment>
<keyword evidence="5" id="KW-0472">Membrane</keyword>
<dbReference type="EMBL" id="FCOA02000043">
    <property type="protein sequence ID" value="SAK93683.1"/>
    <property type="molecule type" value="Genomic_DNA"/>
</dbReference>
<feature type="domain" description="Type IV secretion system coupling protein TraD DNA-binding" evidence="7">
    <location>
        <begin position="138"/>
        <end position="515"/>
    </location>
</feature>
<gene>
    <name evidence="8" type="ORF">AWB79_06988</name>
</gene>